<protein>
    <submittedName>
        <fullName evidence="1">Predicted protein</fullName>
    </submittedName>
</protein>
<accession>B0DCI4</accession>
<evidence type="ECO:0000313" key="2">
    <source>
        <dbReference type="Proteomes" id="UP000001194"/>
    </source>
</evidence>
<dbReference type="AlphaFoldDB" id="B0DCI4"/>
<organism evidence="2">
    <name type="scientific">Laccaria bicolor (strain S238N-H82 / ATCC MYA-4686)</name>
    <name type="common">Bicoloured deceiver</name>
    <name type="synonym">Laccaria laccata var. bicolor</name>
    <dbReference type="NCBI Taxonomy" id="486041"/>
    <lineage>
        <taxon>Eukaryota</taxon>
        <taxon>Fungi</taxon>
        <taxon>Dikarya</taxon>
        <taxon>Basidiomycota</taxon>
        <taxon>Agaricomycotina</taxon>
        <taxon>Agaricomycetes</taxon>
        <taxon>Agaricomycetidae</taxon>
        <taxon>Agaricales</taxon>
        <taxon>Agaricineae</taxon>
        <taxon>Hydnangiaceae</taxon>
        <taxon>Laccaria</taxon>
    </lineage>
</organism>
<name>B0DCI4_LACBS</name>
<dbReference type="InterPro" id="IPR012337">
    <property type="entry name" value="RNaseH-like_sf"/>
</dbReference>
<evidence type="ECO:0000313" key="1">
    <source>
        <dbReference type="EMBL" id="EDR07903.1"/>
    </source>
</evidence>
<reference evidence="1 2" key="1">
    <citation type="journal article" date="2008" name="Nature">
        <title>The genome of Laccaria bicolor provides insights into mycorrhizal symbiosis.</title>
        <authorList>
            <person name="Martin F."/>
            <person name="Aerts A."/>
            <person name="Ahren D."/>
            <person name="Brun A."/>
            <person name="Danchin E.G.J."/>
            <person name="Duchaussoy F."/>
            <person name="Gibon J."/>
            <person name="Kohler A."/>
            <person name="Lindquist E."/>
            <person name="Pereda V."/>
            <person name="Salamov A."/>
            <person name="Shapiro H.J."/>
            <person name="Wuyts J."/>
            <person name="Blaudez D."/>
            <person name="Buee M."/>
            <person name="Brokstein P."/>
            <person name="Canbaeck B."/>
            <person name="Cohen D."/>
            <person name="Courty P.E."/>
            <person name="Coutinho P.M."/>
            <person name="Delaruelle C."/>
            <person name="Detter J.C."/>
            <person name="Deveau A."/>
            <person name="DiFazio S."/>
            <person name="Duplessis S."/>
            <person name="Fraissinet-Tachet L."/>
            <person name="Lucic E."/>
            <person name="Frey-Klett P."/>
            <person name="Fourrey C."/>
            <person name="Feussner I."/>
            <person name="Gay G."/>
            <person name="Grimwood J."/>
            <person name="Hoegger P.J."/>
            <person name="Jain P."/>
            <person name="Kilaru S."/>
            <person name="Labbe J."/>
            <person name="Lin Y.C."/>
            <person name="Legue V."/>
            <person name="Le Tacon F."/>
            <person name="Marmeisse R."/>
            <person name="Melayah D."/>
            <person name="Montanini B."/>
            <person name="Muratet M."/>
            <person name="Nehls U."/>
            <person name="Niculita-Hirzel H."/>
            <person name="Oudot-Le Secq M.P."/>
            <person name="Peter M."/>
            <person name="Quesneville H."/>
            <person name="Rajashekar B."/>
            <person name="Reich M."/>
            <person name="Rouhier N."/>
            <person name="Schmutz J."/>
            <person name="Yin T."/>
            <person name="Chalot M."/>
            <person name="Henrissat B."/>
            <person name="Kuees U."/>
            <person name="Lucas S."/>
            <person name="Van de Peer Y."/>
            <person name="Podila G.K."/>
            <person name="Polle A."/>
            <person name="Pukkila P.J."/>
            <person name="Richardson P.M."/>
            <person name="Rouze P."/>
            <person name="Sanders I.R."/>
            <person name="Stajich J.E."/>
            <person name="Tunlid A."/>
            <person name="Tuskan G."/>
            <person name="Grigoriev I.V."/>
        </authorList>
    </citation>
    <scope>NUCLEOTIDE SEQUENCE [LARGE SCALE GENOMIC DNA]</scope>
    <source>
        <strain evidence="2">S238N-H82 / ATCC MYA-4686</strain>
    </source>
</reference>
<keyword evidence="2" id="KW-1185">Reference proteome</keyword>
<dbReference type="GeneID" id="6077105"/>
<dbReference type="OrthoDB" id="3359487at2759"/>
<dbReference type="InParanoid" id="B0DCI4"/>
<dbReference type="HOGENOM" id="CLU_780906_0_0_1"/>
<dbReference type="RefSeq" id="XP_001881692.1">
    <property type="nucleotide sequence ID" value="XM_001881657.1"/>
</dbReference>
<sequence length="355" mass="40942">MAFYTQHYLKNDLRKYELTDTEWQIAVELKDTLQILKDCTEYFSRGTLNLATVILAIDHINTTFTNAMKPDSNTHPAIRYGLCLAKKTLNKYYSLTDNAEVYCIAMVLHPKHKLKYFRQVGWTLDWINTAKALVPDEFERSYMNVHNSDCEDESKEEDNKSIMEPEKKSKNIFNNLPPSRSRLRPRCCSTNFGSILAPLLKPLLTCRFVGGMKIDEHFLDFIVWHSIICLYQSTRALLCLGSWSLAGLVKDSDVEAVTVLDEVQAKVELERLGDVLSKMHHGKIYTDPLTLLLRNTTNSFVHNVHFCMLTHEVWEYLPKRTAINVKVLHAKLSLDFVKIWLGQLYFQAQGVGEED</sequence>
<proteinExistence type="predicted"/>
<dbReference type="SUPFAM" id="SSF53098">
    <property type="entry name" value="Ribonuclease H-like"/>
    <property type="match status" value="1"/>
</dbReference>
<dbReference type="KEGG" id="lbc:LACBIDRAFT_327684"/>
<dbReference type="Proteomes" id="UP000001194">
    <property type="component" value="Unassembled WGS sequence"/>
</dbReference>
<gene>
    <name evidence="1" type="ORF">LACBIDRAFT_327684</name>
</gene>
<dbReference type="EMBL" id="DS547103">
    <property type="protein sequence ID" value="EDR07903.1"/>
    <property type="molecule type" value="Genomic_DNA"/>
</dbReference>